<dbReference type="InterPro" id="IPR007138">
    <property type="entry name" value="ABM_dom"/>
</dbReference>
<gene>
    <name evidence="2" type="ORF">DFR46_2601</name>
</gene>
<keyword evidence="2" id="KW-0503">Monooxygenase</keyword>
<keyword evidence="3" id="KW-1185">Reference proteome</keyword>
<dbReference type="InterPro" id="IPR050744">
    <property type="entry name" value="AI-2_Isomerase_LsrG"/>
</dbReference>
<feature type="domain" description="ABM" evidence="1">
    <location>
        <begin position="2"/>
        <end position="92"/>
    </location>
</feature>
<dbReference type="SUPFAM" id="SSF54909">
    <property type="entry name" value="Dimeric alpha+beta barrel"/>
    <property type="match status" value="1"/>
</dbReference>
<name>A0A3D9FKD5_9SPHN</name>
<evidence type="ECO:0000313" key="3">
    <source>
        <dbReference type="Proteomes" id="UP000256310"/>
    </source>
</evidence>
<dbReference type="EMBL" id="QRDP01000004">
    <property type="protein sequence ID" value="RED17551.1"/>
    <property type="molecule type" value="Genomic_DNA"/>
</dbReference>
<proteinExistence type="predicted"/>
<comment type="caution">
    <text evidence="2">The sequence shown here is derived from an EMBL/GenBank/DDBJ whole genome shotgun (WGS) entry which is preliminary data.</text>
</comment>
<dbReference type="AlphaFoldDB" id="A0A3D9FKD5"/>
<dbReference type="Proteomes" id="UP000256310">
    <property type="component" value="Unassembled WGS sequence"/>
</dbReference>
<sequence>MIIVEGWVRMEAGELDRLRDAAVTMLEETRKEDGCISYAFARAIEEQDVMRIAEVWESQEALTAHMQTPHMAAFNQALGGAKILGVSVKSYPAESCQTLMGE</sequence>
<dbReference type="PANTHER" id="PTHR33336">
    <property type="entry name" value="QUINOL MONOOXYGENASE YGIN-RELATED"/>
    <property type="match status" value="1"/>
</dbReference>
<dbReference type="Gene3D" id="3.30.70.100">
    <property type="match status" value="1"/>
</dbReference>
<evidence type="ECO:0000259" key="1">
    <source>
        <dbReference type="PROSITE" id="PS51725"/>
    </source>
</evidence>
<organism evidence="2 3">
    <name type="scientific">Parasphingopyxis lamellibrachiae</name>
    <dbReference type="NCBI Taxonomy" id="680125"/>
    <lineage>
        <taxon>Bacteria</taxon>
        <taxon>Pseudomonadati</taxon>
        <taxon>Pseudomonadota</taxon>
        <taxon>Alphaproteobacteria</taxon>
        <taxon>Sphingomonadales</taxon>
        <taxon>Sphingomonadaceae</taxon>
        <taxon>Parasphingopyxis</taxon>
    </lineage>
</organism>
<dbReference type="PANTHER" id="PTHR33336:SF15">
    <property type="entry name" value="ABM DOMAIN-CONTAINING PROTEIN"/>
    <property type="match status" value="1"/>
</dbReference>
<protein>
    <submittedName>
        <fullName evidence="2">Quinol monooxygenase YgiN</fullName>
    </submittedName>
</protein>
<dbReference type="RefSeq" id="WP_162843476.1">
    <property type="nucleotide sequence ID" value="NZ_QRDP01000004.1"/>
</dbReference>
<dbReference type="GO" id="GO:0004497">
    <property type="term" value="F:monooxygenase activity"/>
    <property type="evidence" value="ECO:0007669"/>
    <property type="project" value="UniProtKB-KW"/>
</dbReference>
<dbReference type="PROSITE" id="PS51725">
    <property type="entry name" value="ABM"/>
    <property type="match status" value="1"/>
</dbReference>
<dbReference type="InterPro" id="IPR011008">
    <property type="entry name" value="Dimeric_a/b-barrel"/>
</dbReference>
<evidence type="ECO:0000313" key="2">
    <source>
        <dbReference type="EMBL" id="RED17551.1"/>
    </source>
</evidence>
<dbReference type="Pfam" id="PF03992">
    <property type="entry name" value="ABM"/>
    <property type="match status" value="1"/>
</dbReference>
<reference evidence="2 3" key="1">
    <citation type="submission" date="2018-07" db="EMBL/GenBank/DDBJ databases">
        <title>Genomic Encyclopedia of Type Strains, Phase IV (KMG-IV): sequencing the most valuable type-strain genomes for metagenomic binning, comparative biology and taxonomic classification.</title>
        <authorList>
            <person name="Goeker M."/>
        </authorList>
    </citation>
    <scope>NUCLEOTIDE SEQUENCE [LARGE SCALE GENOMIC DNA]</scope>
    <source>
        <strain evidence="2 3">DSM 26725</strain>
    </source>
</reference>
<accession>A0A3D9FKD5</accession>
<keyword evidence="2" id="KW-0560">Oxidoreductase</keyword>